<accession>A0ABR9PJC6</accession>
<organism evidence="2 3">
    <name type="scientific">Corallococcus soli</name>
    <dbReference type="NCBI Taxonomy" id="2710757"/>
    <lineage>
        <taxon>Bacteria</taxon>
        <taxon>Pseudomonadati</taxon>
        <taxon>Myxococcota</taxon>
        <taxon>Myxococcia</taxon>
        <taxon>Myxococcales</taxon>
        <taxon>Cystobacterineae</taxon>
        <taxon>Myxococcaceae</taxon>
        <taxon>Corallococcus</taxon>
    </lineage>
</organism>
<dbReference type="RefSeq" id="WP_193347470.1">
    <property type="nucleotide sequence ID" value="NZ_CBCSIP010000200.1"/>
</dbReference>
<evidence type="ECO:0000313" key="2">
    <source>
        <dbReference type="EMBL" id="MBE4748022.1"/>
    </source>
</evidence>
<keyword evidence="3" id="KW-1185">Reference proteome</keyword>
<gene>
    <name evidence="2" type="ORF">G4177_07495</name>
</gene>
<dbReference type="Proteomes" id="UP001516472">
    <property type="component" value="Unassembled WGS sequence"/>
</dbReference>
<keyword evidence="1" id="KW-0732">Signal</keyword>
<sequence>MKRKLLTATVFMFGLALGGTSAIASSPSPEATVPGITQEMARCVYECQSNGGTHAVCWNCCVRNICELL</sequence>
<reference evidence="2 3" key="1">
    <citation type="submission" date="2020-02" db="EMBL/GenBank/DDBJ databases">
        <authorList>
            <person name="Babadi Z.K."/>
            <person name="Risdian C."/>
            <person name="Ebrahimipour G.H."/>
            <person name="Wink J."/>
        </authorList>
    </citation>
    <scope>NUCLEOTIDE SEQUENCE [LARGE SCALE GENOMIC DNA]</scope>
    <source>
        <strain evidence="2 3">ZKHCc1 1396</strain>
    </source>
</reference>
<evidence type="ECO:0000313" key="3">
    <source>
        <dbReference type="Proteomes" id="UP001516472"/>
    </source>
</evidence>
<proteinExistence type="predicted"/>
<feature type="chain" id="PRO_5046542009" evidence="1">
    <location>
        <begin position="25"/>
        <end position="69"/>
    </location>
</feature>
<evidence type="ECO:0000256" key="1">
    <source>
        <dbReference type="SAM" id="SignalP"/>
    </source>
</evidence>
<feature type="signal peptide" evidence="1">
    <location>
        <begin position="1"/>
        <end position="24"/>
    </location>
</feature>
<dbReference type="EMBL" id="JAAIYO010000002">
    <property type="protein sequence ID" value="MBE4748022.1"/>
    <property type="molecule type" value="Genomic_DNA"/>
</dbReference>
<name>A0ABR9PJC6_9BACT</name>
<comment type="caution">
    <text evidence="2">The sequence shown here is derived from an EMBL/GenBank/DDBJ whole genome shotgun (WGS) entry which is preliminary data.</text>
</comment>
<protein>
    <submittedName>
        <fullName evidence="2">Uncharacterized protein</fullName>
    </submittedName>
</protein>